<feature type="non-terminal residue" evidence="5">
    <location>
        <position position="484"/>
    </location>
</feature>
<comment type="similarity">
    <text evidence="1">Belongs to the PWWP3A family.</text>
</comment>
<proteinExistence type="inferred from homology"/>
<gene>
    <name evidence="5" type="primary">LOC107119229</name>
</gene>
<dbReference type="InterPro" id="IPR040263">
    <property type="entry name" value="PWP3A_3B_4"/>
</dbReference>
<evidence type="ECO:0000256" key="1">
    <source>
        <dbReference type="ARBA" id="ARBA00008188"/>
    </source>
</evidence>
<feature type="compositionally biased region" description="Basic and acidic residues" evidence="2">
    <location>
        <begin position="120"/>
        <end position="130"/>
    </location>
</feature>
<name>A0ABM1KTZ7_GEKJA</name>
<dbReference type="PROSITE" id="PS50812">
    <property type="entry name" value="PWWP"/>
    <property type="match status" value="1"/>
</dbReference>
<feature type="compositionally biased region" description="Basic and acidic residues" evidence="2">
    <location>
        <begin position="232"/>
        <end position="248"/>
    </location>
</feature>
<evidence type="ECO:0000256" key="2">
    <source>
        <dbReference type="SAM" id="MobiDB-lite"/>
    </source>
</evidence>
<feature type="compositionally biased region" description="Polar residues" evidence="2">
    <location>
        <begin position="249"/>
        <end position="271"/>
    </location>
</feature>
<protein>
    <submittedName>
        <fullName evidence="5">PWWP domain-containing protein MUM1</fullName>
    </submittedName>
</protein>
<dbReference type="Proteomes" id="UP000694871">
    <property type="component" value="Unplaced"/>
</dbReference>
<reference evidence="5" key="1">
    <citation type="submission" date="2025-08" db="UniProtKB">
        <authorList>
            <consortium name="RefSeq"/>
        </authorList>
    </citation>
    <scope>IDENTIFICATION</scope>
</reference>
<dbReference type="SUPFAM" id="SSF63748">
    <property type="entry name" value="Tudor/PWWP/MBT"/>
    <property type="match status" value="1"/>
</dbReference>
<dbReference type="InterPro" id="IPR048765">
    <property type="entry name" value="PWP3A_3B_4_N"/>
</dbReference>
<organism evidence="4 5">
    <name type="scientific">Gekko japonicus</name>
    <name type="common">Schlegel's Japanese gecko</name>
    <dbReference type="NCBI Taxonomy" id="146911"/>
    <lineage>
        <taxon>Eukaryota</taxon>
        <taxon>Metazoa</taxon>
        <taxon>Chordata</taxon>
        <taxon>Craniata</taxon>
        <taxon>Vertebrata</taxon>
        <taxon>Euteleostomi</taxon>
        <taxon>Lepidosauria</taxon>
        <taxon>Squamata</taxon>
        <taxon>Bifurcata</taxon>
        <taxon>Gekkota</taxon>
        <taxon>Gekkonidae</taxon>
        <taxon>Gekkoninae</taxon>
        <taxon>Gekko</taxon>
    </lineage>
</organism>
<dbReference type="InterPro" id="IPR035504">
    <property type="entry name" value="MUM1-like_PWWP"/>
</dbReference>
<sequence>MNAAEYILLERKKRLWPAKVLSRVCTSQPQQAHKGAATYYLVEILGLKEQANVCCKDVELLTEESIECIAAKLGQSTKGHDNVEEIIYRRALREALDVLREATPSKEGSPSKATRSKASTWKETKERADGRWPPSSRNDTPKREGETGEASAAPSSVGTRNKCSRHSRGEAKGPSGAKSHGSKSRVLLRNGELNGRPQRASKAKSPETPEKDATLKPPPSPSPSRRSPRFSSGRERRPPDGAGRERRSPSSPSKCFARTSTPARSSHNCAKSTPGRKPGGKRGLRGIRLGSPVKCPSAEAEKGLSEKEEFPPRKYSKDLAGERHPHDSRGTGQTQIPAVSSLSRERRRASRHEGSSGSPDPVGPVLDGIREESLHPWTDEAKNFQLCDLEGKGLGSLSEPALRPIGELGLSSVFGDEEEAEDEEELPSILLHQEPRAMEAGMLVWCKFQRYPYWPAVVKSVKRKAKKASVQFIEKHMNDKKSKG</sequence>
<evidence type="ECO:0000313" key="4">
    <source>
        <dbReference type="Proteomes" id="UP000694871"/>
    </source>
</evidence>
<keyword evidence="4" id="KW-1185">Reference proteome</keyword>
<evidence type="ECO:0000313" key="5">
    <source>
        <dbReference type="RefSeq" id="XP_015277184.1"/>
    </source>
</evidence>
<evidence type="ECO:0000259" key="3">
    <source>
        <dbReference type="PROSITE" id="PS50812"/>
    </source>
</evidence>
<dbReference type="Pfam" id="PF20887">
    <property type="entry name" value="PWP3A-B_N"/>
    <property type="match status" value="1"/>
</dbReference>
<dbReference type="Gene3D" id="2.30.30.140">
    <property type="match status" value="1"/>
</dbReference>
<dbReference type="PANTHER" id="PTHR31333:SF6">
    <property type="entry name" value="MUM1 LIKE 1"/>
    <property type="match status" value="1"/>
</dbReference>
<dbReference type="InterPro" id="IPR000313">
    <property type="entry name" value="PWWP_dom"/>
</dbReference>
<dbReference type="RefSeq" id="XP_015277184.1">
    <property type="nucleotide sequence ID" value="XM_015421698.1"/>
</dbReference>
<feature type="region of interest" description="Disordered" evidence="2">
    <location>
        <begin position="101"/>
        <end position="371"/>
    </location>
</feature>
<dbReference type="PANTHER" id="PTHR31333">
    <property type="entry name" value="PWWP DOMAIN-CONTAINING DNA REPAIR FACTOR 3 FAMILY MEMBER"/>
    <property type="match status" value="1"/>
</dbReference>
<feature type="domain" description="PWWP" evidence="3">
    <location>
        <begin position="440"/>
        <end position="484"/>
    </location>
</feature>
<feature type="compositionally biased region" description="Basic and acidic residues" evidence="2">
    <location>
        <begin position="299"/>
        <end position="329"/>
    </location>
</feature>
<dbReference type="GeneID" id="107119229"/>
<dbReference type="Pfam" id="PF20884">
    <property type="entry name" value="MUM1-like_PWWP"/>
    <property type="match status" value="1"/>
</dbReference>
<feature type="compositionally biased region" description="Basic and acidic residues" evidence="2">
    <location>
        <begin position="204"/>
        <end position="214"/>
    </location>
</feature>
<accession>A0ABM1KTZ7</accession>
<feature type="compositionally biased region" description="Polar residues" evidence="2">
    <location>
        <begin position="106"/>
        <end position="119"/>
    </location>
</feature>